<keyword evidence="3" id="KW-1185">Reference proteome</keyword>
<dbReference type="AlphaFoldDB" id="A0A9Q1LNX7"/>
<dbReference type="EMBL" id="JAJAGQ010000016">
    <property type="protein sequence ID" value="KAJ8539750.1"/>
    <property type="molecule type" value="Genomic_DNA"/>
</dbReference>
<protein>
    <recommendedName>
        <fullName evidence="4">Carboxypeptidase A inhibitor-like domain-containing protein</fullName>
    </recommendedName>
</protein>
<evidence type="ECO:0008006" key="4">
    <source>
        <dbReference type="Google" id="ProtNLM"/>
    </source>
</evidence>
<dbReference type="Proteomes" id="UP001152561">
    <property type="component" value="Unassembled WGS sequence"/>
</dbReference>
<proteinExistence type="predicted"/>
<accession>A0A9Q1LNX7</accession>
<evidence type="ECO:0000256" key="1">
    <source>
        <dbReference type="SAM" id="SignalP"/>
    </source>
</evidence>
<feature type="chain" id="PRO_5040460009" description="Carboxypeptidase A inhibitor-like domain-containing protein" evidence="1">
    <location>
        <begin position="23"/>
        <end position="97"/>
    </location>
</feature>
<evidence type="ECO:0000313" key="3">
    <source>
        <dbReference type="Proteomes" id="UP001152561"/>
    </source>
</evidence>
<comment type="caution">
    <text evidence="2">The sequence shown here is derived from an EMBL/GenBank/DDBJ whole genome shotgun (WGS) entry which is preliminary data.</text>
</comment>
<keyword evidence="1" id="KW-0732">Signal</keyword>
<reference evidence="3" key="1">
    <citation type="journal article" date="2023" name="Proc. Natl. Acad. Sci. U.S.A.">
        <title>Genomic and structural basis for evolution of tropane alkaloid biosynthesis.</title>
        <authorList>
            <person name="Wanga Y.-J."/>
            <person name="Taina T."/>
            <person name="Yua J.-Y."/>
            <person name="Lia J."/>
            <person name="Xua B."/>
            <person name="Chenc J."/>
            <person name="D'Auriad J.C."/>
            <person name="Huanga J.-P."/>
            <person name="Huanga S.-X."/>
        </authorList>
    </citation>
    <scope>NUCLEOTIDE SEQUENCE [LARGE SCALE GENOMIC DNA]</scope>
    <source>
        <strain evidence="3">cv. KIB-2019</strain>
    </source>
</reference>
<name>A0A9Q1LNX7_9SOLA</name>
<gene>
    <name evidence="2" type="ORF">K7X08_014002</name>
</gene>
<sequence>MAKRCLSHKFSFFFCVLLVTLAVDSFWYSNTQVVAVRDIPLDVQAIEQIVLPHLANQKGCYKLCSSSAECNDRGSECRQCRTAHNHYDITMRCYQRI</sequence>
<dbReference type="OrthoDB" id="1304067at2759"/>
<evidence type="ECO:0000313" key="2">
    <source>
        <dbReference type="EMBL" id="KAJ8539750.1"/>
    </source>
</evidence>
<feature type="signal peptide" evidence="1">
    <location>
        <begin position="1"/>
        <end position="22"/>
    </location>
</feature>
<organism evidence="2 3">
    <name type="scientific">Anisodus acutangulus</name>
    <dbReference type="NCBI Taxonomy" id="402998"/>
    <lineage>
        <taxon>Eukaryota</taxon>
        <taxon>Viridiplantae</taxon>
        <taxon>Streptophyta</taxon>
        <taxon>Embryophyta</taxon>
        <taxon>Tracheophyta</taxon>
        <taxon>Spermatophyta</taxon>
        <taxon>Magnoliopsida</taxon>
        <taxon>eudicotyledons</taxon>
        <taxon>Gunneridae</taxon>
        <taxon>Pentapetalae</taxon>
        <taxon>asterids</taxon>
        <taxon>lamiids</taxon>
        <taxon>Solanales</taxon>
        <taxon>Solanaceae</taxon>
        <taxon>Solanoideae</taxon>
        <taxon>Hyoscyameae</taxon>
        <taxon>Anisodus</taxon>
    </lineage>
</organism>